<keyword evidence="7" id="KW-1194">Viral DNA replication</keyword>
<evidence type="ECO:0000256" key="2">
    <source>
        <dbReference type="ARBA" id="ARBA00022491"/>
    </source>
</evidence>
<feature type="region of interest" description="Disordered" evidence="12">
    <location>
        <begin position="269"/>
        <end position="341"/>
    </location>
</feature>
<evidence type="ECO:0000256" key="7">
    <source>
        <dbReference type="ARBA" id="ARBA00023109"/>
    </source>
</evidence>
<dbReference type="InterPro" id="IPR044947">
    <property type="entry name" value="Phage_T4_Gp32_ssDNA-bd_sf"/>
</dbReference>
<protein>
    <recommendedName>
        <fullName evidence="1">Single-stranded DNA-binding protein</fullName>
    </recommendedName>
    <alternativeName>
        <fullName evidence="10">Gp32</fullName>
    </alternativeName>
    <alternativeName>
        <fullName evidence="11">Helix-destabilizing protein</fullName>
    </alternativeName>
</protein>
<evidence type="ECO:0000256" key="9">
    <source>
        <dbReference type="ARBA" id="ARBA00023204"/>
    </source>
</evidence>
<dbReference type="EMBL" id="MN549360">
    <property type="protein sequence ID" value="QGZ13865.1"/>
    <property type="molecule type" value="Genomic_DNA"/>
</dbReference>
<evidence type="ECO:0000256" key="3">
    <source>
        <dbReference type="ARBA" id="ARBA00022705"/>
    </source>
</evidence>
<sequence>MSFSALKKAAKDIDSIRQRVTENQGGGGGGDYLQLGIDPTRNGYIRVRLLPAPENEDSPMVHYSKFKFTNGTKTYNAYHLKNISQNDPCQQYLAKLWEDGSKEAKETYSARKQKRNTVVNLIVLEDKIKPENNGWTGEYRPPAFIKKMIEEALNPTPDKFTKEVADSFNPFDIFGAGGGRDLIIRVTDKEGQNSYEKSHWAPSSSALFDGDEAKMEETWKKAKSLYRYIDPTKYKSYDELCKMLIEVVGKNDKYVRAALADWIEEHPEAVAGASSSSGRTSNRVQTEDAPDKFAEADKPKEDAKSEKPKEDKPVEEKTKILPAGDGMDFDLDFNIDDTPFE</sequence>
<evidence type="ECO:0000256" key="10">
    <source>
        <dbReference type="ARBA" id="ARBA00031936"/>
    </source>
</evidence>
<dbReference type="GO" id="GO:0039693">
    <property type="term" value="P:viral DNA genome replication"/>
    <property type="evidence" value="ECO:0007669"/>
    <property type="project" value="UniProtKB-KW"/>
</dbReference>
<dbReference type="GO" id="GO:0046872">
    <property type="term" value="F:metal ion binding"/>
    <property type="evidence" value="ECO:0007669"/>
    <property type="project" value="UniProtKB-KW"/>
</dbReference>
<evidence type="ECO:0000256" key="11">
    <source>
        <dbReference type="ARBA" id="ARBA00032941"/>
    </source>
</evidence>
<keyword evidence="8 14" id="KW-0238">DNA-binding</keyword>
<reference evidence="14 15" key="1">
    <citation type="submission" date="2019-10" db="EMBL/GenBank/DDBJ databases">
        <title>Complete genome sequence of bacteriophage vB_RLeM_RL38JI.</title>
        <authorList>
            <person name="Gunathilake D."/>
            <person name="Bhat S."/>
            <person name="Yost C.K."/>
            <person name="Hynes M.F."/>
        </authorList>
    </citation>
    <scope>NUCLEOTIDE SEQUENCE [LARGE SCALE GENOMIC DNA]</scope>
</reference>
<dbReference type="GO" id="GO:0006260">
    <property type="term" value="P:DNA replication"/>
    <property type="evidence" value="ECO:0007669"/>
    <property type="project" value="UniProtKB-KW"/>
</dbReference>
<organism evidence="14 15">
    <name type="scientific">Rhizobium phage RL38J1</name>
    <dbReference type="NCBI Taxonomy" id="2663232"/>
    <lineage>
        <taxon>Viruses</taxon>
        <taxon>Duplodnaviria</taxon>
        <taxon>Heunggongvirae</taxon>
        <taxon>Uroviricota</taxon>
        <taxon>Caudoviricetes</taxon>
        <taxon>Pootjesviridae</taxon>
        <taxon>Innesvirus</taxon>
        <taxon>Innesvirus RL38J1</taxon>
    </lineage>
</organism>
<dbReference type="InterPro" id="IPR012340">
    <property type="entry name" value="NA-bd_OB-fold"/>
</dbReference>
<dbReference type="Proteomes" id="UP000436513">
    <property type="component" value="Segment"/>
</dbReference>
<keyword evidence="15" id="KW-1185">Reference proteome</keyword>
<keyword evidence="5" id="KW-0227">DNA damage</keyword>
<evidence type="ECO:0000313" key="14">
    <source>
        <dbReference type="EMBL" id="QGZ13865.1"/>
    </source>
</evidence>
<evidence type="ECO:0000256" key="6">
    <source>
        <dbReference type="ARBA" id="ARBA00022833"/>
    </source>
</evidence>
<dbReference type="InterPro" id="IPR012339">
    <property type="entry name" value="Phage_T4_Gp32_ssDNA-bd"/>
</dbReference>
<dbReference type="GO" id="GO:0003697">
    <property type="term" value="F:single-stranded DNA binding"/>
    <property type="evidence" value="ECO:0007669"/>
    <property type="project" value="InterPro"/>
</dbReference>
<dbReference type="GO" id="GO:0006281">
    <property type="term" value="P:DNA repair"/>
    <property type="evidence" value="ECO:0007669"/>
    <property type="project" value="UniProtKB-KW"/>
</dbReference>
<evidence type="ECO:0000256" key="4">
    <source>
        <dbReference type="ARBA" id="ARBA00022723"/>
    </source>
</evidence>
<feature type="domain" description="Bacteriophage T4 Gp32 single-stranded DNA-binding" evidence="13">
    <location>
        <begin position="42"/>
        <end position="246"/>
    </location>
</feature>
<evidence type="ECO:0000256" key="12">
    <source>
        <dbReference type="SAM" id="MobiDB-lite"/>
    </source>
</evidence>
<dbReference type="Gene3D" id="3.90.198.10">
    <property type="entry name" value="Replication Fork Single-Stranded Dna Binding Protein"/>
    <property type="match status" value="1"/>
</dbReference>
<keyword evidence="2" id="KW-0678">Repressor</keyword>
<evidence type="ECO:0000256" key="1">
    <source>
        <dbReference type="ARBA" id="ARBA00018590"/>
    </source>
</evidence>
<name>A0A6B9J564_9CAUD</name>
<feature type="compositionally biased region" description="Polar residues" evidence="12">
    <location>
        <begin position="273"/>
        <end position="284"/>
    </location>
</feature>
<keyword evidence="9" id="KW-0234">DNA repair</keyword>
<keyword evidence="6" id="KW-0862">Zinc</keyword>
<accession>A0A6B9J564</accession>
<dbReference type="SUPFAM" id="SSF50249">
    <property type="entry name" value="Nucleic acid-binding proteins"/>
    <property type="match status" value="1"/>
</dbReference>
<evidence type="ECO:0000256" key="5">
    <source>
        <dbReference type="ARBA" id="ARBA00022763"/>
    </source>
</evidence>
<dbReference type="Pfam" id="PF08804">
    <property type="entry name" value="gp32"/>
    <property type="match status" value="1"/>
</dbReference>
<keyword evidence="3" id="KW-0235">DNA replication</keyword>
<evidence type="ECO:0000256" key="8">
    <source>
        <dbReference type="ARBA" id="ARBA00023125"/>
    </source>
</evidence>
<evidence type="ECO:0000313" key="15">
    <source>
        <dbReference type="Proteomes" id="UP000436513"/>
    </source>
</evidence>
<evidence type="ECO:0000259" key="13">
    <source>
        <dbReference type="Pfam" id="PF08804"/>
    </source>
</evidence>
<feature type="compositionally biased region" description="Basic and acidic residues" evidence="12">
    <location>
        <begin position="285"/>
        <end position="319"/>
    </location>
</feature>
<gene>
    <name evidence="14" type="ORF">RL38J1_004</name>
</gene>
<proteinExistence type="predicted"/>
<keyword evidence="4" id="KW-0479">Metal-binding</keyword>
<feature type="compositionally biased region" description="Acidic residues" evidence="12">
    <location>
        <begin position="327"/>
        <end position="341"/>
    </location>
</feature>